<accession>A0A8C2JS03</accession>
<evidence type="ECO:0000256" key="6">
    <source>
        <dbReference type="ARBA" id="ARBA00022801"/>
    </source>
</evidence>
<proteinExistence type="inferred from homology"/>
<dbReference type="SUPFAM" id="SSF52799">
    <property type="entry name" value="(Phosphotyrosine protein) phosphatases II"/>
    <property type="match status" value="1"/>
</dbReference>
<dbReference type="InterPro" id="IPR014352">
    <property type="entry name" value="FERM/acyl-CoA-bd_prot_sf"/>
</dbReference>
<evidence type="ECO:0000256" key="4">
    <source>
        <dbReference type="ARBA" id="ARBA00022490"/>
    </source>
</evidence>
<dbReference type="Gene3D" id="1.20.80.10">
    <property type="match status" value="1"/>
</dbReference>
<evidence type="ECO:0000313" key="15">
    <source>
        <dbReference type="Proteomes" id="UP000694701"/>
    </source>
</evidence>
<dbReference type="SMART" id="SM01196">
    <property type="entry name" value="FERM_C"/>
    <property type="match status" value="1"/>
</dbReference>
<dbReference type="FunFam" id="2.30.29.30:FF:000002">
    <property type="entry name" value="Band 4.1-like protein 5 isoform 1"/>
    <property type="match status" value="1"/>
</dbReference>
<keyword evidence="7" id="KW-0904">Protein phosphatase</keyword>
<dbReference type="GO" id="GO:0004725">
    <property type="term" value="F:protein tyrosine phosphatase activity"/>
    <property type="evidence" value="ECO:0007669"/>
    <property type="project" value="UniProtKB-EC"/>
</dbReference>
<dbReference type="PROSITE" id="PS00661">
    <property type="entry name" value="FERM_2"/>
    <property type="match status" value="1"/>
</dbReference>
<evidence type="ECO:0000313" key="14">
    <source>
        <dbReference type="Ensembl" id="ENSCCRP00020098969.1"/>
    </source>
</evidence>
<keyword evidence="4" id="KW-0963">Cytoplasm</keyword>
<dbReference type="SMART" id="SM00194">
    <property type="entry name" value="PTPc"/>
    <property type="match status" value="1"/>
</dbReference>
<dbReference type="InterPro" id="IPR035963">
    <property type="entry name" value="FERM_2"/>
</dbReference>
<dbReference type="CDD" id="cd14473">
    <property type="entry name" value="FERM_B-lobe"/>
    <property type="match status" value="1"/>
</dbReference>
<protein>
    <recommendedName>
        <fullName evidence="3">protein-tyrosine-phosphatase</fullName>
        <ecNumber evidence="3">3.1.3.48</ecNumber>
    </recommendedName>
</protein>
<dbReference type="InterPro" id="IPR018979">
    <property type="entry name" value="FERM_N"/>
</dbReference>
<keyword evidence="5" id="KW-0597">Phosphoprotein</keyword>
<dbReference type="InterPro" id="IPR019748">
    <property type="entry name" value="FERM_central"/>
</dbReference>
<dbReference type="Ensembl" id="ENSCCRT00020108224.1">
    <property type="protein sequence ID" value="ENSCCRP00020098969.1"/>
    <property type="gene ID" value="ENSCCRG00020044238.1"/>
</dbReference>
<comment type="similarity">
    <text evidence="2">Belongs to the protein-tyrosine phosphatase family. Non-receptor class subfamily.</text>
</comment>
<dbReference type="CDD" id="cd06706">
    <property type="entry name" value="PDZ_PTPN3-4-like"/>
    <property type="match status" value="1"/>
</dbReference>
<evidence type="ECO:0000256" key="8">
    <source>
        <dbReference type="ARBA" id="ARBA00023212"/>
    </source>
</evidence>
<dbReference type="PROSITE" id="PS50056">
    <property type="entry name" value="TYR_PHOSPHATASE_2"/>
    <property type="match status" value="1"/>
</dbReference>
<feature type="domain" description="PDZ" evidence="13">
    <location>
        <begin position="444"/>
        <end position="516"/>
    </location>
</feature>
<dbReference type="InterPro" id="IPR011993">
    <property type="entry name" value="PH-like_dom_sf"/>
</dbReference>
<feature type="domain" description="Tyrosine specific protein phosphatases" evidence="11">
    <location>
        <begin position="753"/>
        <end position="826"/>
    </location>
</feature>
<dbReference type="PROSITE" id="PS50055">
    <property type="entry name" value="TYR_PHOSPHATASE_PTP"/>
    <property type="match status" value="1"/>
</dbReference>
<dbReference type="PROSITE" id="PS50106">
    <property type="entry name" value="PDZ"/>
    <property type="match status" value="1"/>
</dbReference>
<dbReference type="Pfam" id="PF00595">
    <property type="entry name" value="PDZ"/>
    <property type="match status" value="1"/>
</dbReference>
<evidence type="ECO:0000259" key="11">
    <source>
        <dbReference type="PROSITE" id="PS50056"/>
    </source>
</evidence>
<dbReference type="InterPro" id="IPR016130">
    <property type="entry name" value="Tyr_Pase_AS"/>
</dbReference>
<organism evidence="14 15">
    <name type="scientific">Cyprinus carpio</name>
    <name type="common">Common carp</name>
    <dbReference type="NCBI Taxonomy" id="7962"/>
    <lineage>
        <taxon>Eukaryota</taxon>
        <taxon>Metazoa</taxon>
        <taxon>Chordata</taxon>
        <taxon>Craniata</taxon>
        <taxon>Vertebrata</taxon>
        <taxon>Euteleostomi</taxon>
        <taxon>Actinopterygii</taxon>
        <taxon>Neopterygii</taxon>
        <taxon>Teleostei</taxon>
        <taxon>Ostariophysi</taxon>
        <taxon>Cypriniformes</taxon>
        <taxon>Cyprinidae</taxon>
        <taxon>Cyprininae</taxon>
        <taxon>Cyprinus</taxon>
    </lineage>
</organism>
<dbReference type="EC" id="3.1.3.48" evidence="3"/>
<evidence type="ECO:0000259" key="12">
    <source>
        <dbReference type="PROSITE" id="PS50057"/>
    </source>
</evidence>
<sequence length="843" mass="95674">MTSPWCMLGNKITALGRADLSKHTHMPRCGLLCVVLFPDGTTQNFTVSKHDAGHLLFDLACEHLNIVEKQYFSLQISEDTSSSPVNECVVVSKKQLFITMIQKWRNAMPSLKKHDFSVITDLSFQRWLDPNKPFKKQLKGSAPFFFIFRVRFFISDPNSLQHEQTRHFYFLQIKKDIGEGRLKCPLSSAVVLASYSVQSELGDYVPETPAGYLSQIHFLPDQDQEFLLKVESLHPQHKGLSQSEAELCYLNTARTLDLYGVELHHAQDVNNPALWVGITSGGVALFCHLICSSFFPWINIIKISFKRKRFFVHLRRKHGELGHHVVSLSMPSSRACKNLWKSCVDHHTFYNRKPSHSASKLSSVPLYRKLIGEKMLNPAVRSNSAEHLETKSLPSRSPPNTPNWKTQEEGRTSGSWSHSDDIITEEEDLHLWDKSATADGDLLLVRINPDQDGKFGFNVKGGVDQKMPLAISHVNPASPAGRCVPPLMEGDQVLLINGRDISEHTHQQVVMFIKASRESHSKELALLVRRKGVSLRAEPTLQLGEGLTLPCEISPLSTQPSGETLEESMTRLERGLVTGTLLLHFEKLYKKKEGMTMSCAKQSENMDKNRYKDVLPYDITRVVLQEEGDDYINASHVKNEPAGCVLRYIAAQGPLPHTCTHFWRSVWEQNVSVIVMLTTLTERGRTKCHQYWPHPPEVRDYGFLQVCCHSEECNLAYVTRELTLTNTQSGQQRSITHLQYVAWPDHGVPEDSSDFLDFVQSVRSMREESVPLMVHCSAGIGRTGVLITMETAMTLMEKEKPVYPLEIITSMREQRAMLVQTSCQFTFVCEALLRVYRERMKKS</sequence>
<evidence type="ECO:0000259" key="13">
    <source>
        <dbReference type="PROSITE" id="PS50106"/>
    </source>
</evidence>
<dbReference type="InterPro" id="IPR029071">
    <property type="entry name" value="Ubiquitin-like_domsf"/>
</dbReference>
<dbReference type="FunFam" id="1.20.80.10:FF:000003">
    <property type="entry name" value="Tyrosine-protein phosphatase non-receptor type 4"/>
    <property type="match status" value="1"/>
</dbReference>
<dbReference type="Proteomes" id="UP000694701">
    <property type="component" value="Unplaced"/>
</dbReference>
<evidence type="ECO:0000256" key="2">
    <source>
        <dbReference type="ARBA" id="ARBA00009649"/>
    </source>
</evidence>
<evidence type="ECO:0000256" key="3">
    <source>
        <dbReference type="ARBA" id="ARBA00013064"/>
    </source>
</evidence>
<dbReference type="InterPro" id="IPR019749">
    <property type="entry name" value="Band_41_domain"/>
</dbReference>
<dbReference type="Pfam" id="PF00102">
    <property type="entry name" value="Y_phosphatase"/>
    <property type="match status" value="1"/>
</dbReference>
<dbReference type="Gene3D" id="3.10.20.90">
    <property type="entry name" value="Phosphatidylinositol 3-kinase Catalytic Subunit, Chain A, domain 1"/>
    <property type="match status" value="1"/>
</dbReference>
<comment type="subcellular location">
    <subcellularLocation>
        <location evidence="1">Cytoplasm</location>
        <location evidence="1">Cytoskeleton</location>
    </subcellularLocation>
</comment>
<dbReference type="GO" id="GO:0005737">
    <property type="term" value="C:cytoplasm"/>
    <property type="evidence" value="ECO:0007669"/>
    <property type="project" value="TreeGrafter"/>
</dbReference>
<dbReference type="SUPFAM" id="SSF54236">
    <property type="entry name" value="Ubiquitin-like"/>
    <property type="match status" value="1"/>
</dbReference>
<evidence type="ECO:0000259" key="10">
    <source>
        <dbReference type="PROSITE" id="PS50055"/>
    </source>
</evidence>
<dbReference type="GO" id="GO:0009898">
    <property type="term" value="C:cytoplasmic side of plasma membrane"/>
    <property type="evidence" value="ECO:0007669"/>
    <property type="project" value="TreeGrafter"/>
</dbReference>
<dbReference type="InterPro" id="IPR000299">
    <property type="entry name" value="FERM_domain"/>
</dbReference>
<dbReference type="PRINTS" id="PR00700">
    <property type="entry name" value="PRTYPHPHTASE"/>
</dbReference>
<dbReference type="PANTHER" id="PTHR45706:SF5">
    <property type="entry name" value="TYROSINE-PROTEIN PHOSPHATASE NON-RECEPTOR TYPE 3"/>
    <property type="match status" value="1"/>
</dbReference>
<dbReference type="AlphaFoldDB" id="A0A8C2JS03"/>
<dbReference type="SUPFAM" id="SSF47031">
    <property type="entry name" value="Second domain of FERM"/>
    <property type="match status" value="1"/>
</dbReference>
<dbReference type="SMART" id="SM00295">
    <property type="entry name" value="B41"/>
    <property type="match status" value="1"/>
</dbReference>
<keyword evidence="8" id="KW-0206">Cytoskeleton</keyword>
<dbReference type="SMART" id="SM00228">
    <property type="entry name" value="PDZ"/>
    <property type="match status" value="1"/>
</dbReference>
<dbReference type="Pfam" id="PF00373">
    <property type="entry name" value="FERM_M"/>
    <property type="match status" value="1"/>
</dbReference>
<dbReference type="SUPFAM" id="SSF50156">
    <property type="entry name" value="PDZ domain-like"/>
    <property type="match status" value="1"/>
</dbReference>
<dbReference type="InterPro" id="IPR003595">
    <property type="entry name" value="Tyr_Pase_cat"/>
</dbReference>
<feature type="region of interest" description="Disordered" evidence="9">
    <location>
        <begin position="381"/>
        <end position="418"/>
    </location>
</feature>
<dbReference type="InterPro" id="IPR036034">
    <property type="entry name" value="PDZ_sf"/>
</dbReference>
<evidence type="ECO:0000256" key="5">
    <source>
        <dbReference type="ARBA" id="ARBA00022553"/>
    </source>
</evidence>
<dbReference type="Gene3D" id="3.90.190.10">
    <property type="entry name" value="Protein tyrosine phosphatase superfamily"/>
    <property type="match status" value="1"/>
</dbReference>
<dbReference type="InterPro" id="IPR029021">
    <property type="entry name" value="Prot-tyrosine_phosphatase-like"/>
</dbReference>
<evidence type="ECO:0000256" key="7">
    <source>
        <dbReference type="ARBA" id="ARBA00022912"/>
    </source>
</evidence>
<dbReference type="GO" id="GO:0005856">
    <property type="term" value="C:cytoskeleton"/>
    <property type="evidence" value="ECO:0007669"/>
    <property type="project" value="UniProtKB-SubCell"/>
</dbReference>
<feature type="domain" description="Tyrosine-protein phosphatase" evidence="10">
    <location>
        <begin position="581"/>
        <end position="835"/>
    </location>
</feature>
<dbReference type="PROSITE" id="PS00383">
    <property type="entry name" value="TYR_PHOSPHATASE_1"/>
    <property type="match status" value="1"/>
</dbReference>
<dbReference type="Gene3D" id="2.30.29.30">
    <property type="entry name" value="Pleckstrin-homology domain (PH domain)/Phosphotyrosine-binding domain (PTB)"/>
    <property type="match status" value="1"/>
</dbReference>
<evidence type="ECO:0000256" key="9">
    <source>
        <dbReference type="SAM" id="MobiDB-lite"/>
    </source>
</evidence>
<dbReference type="InterPro" id="IPR000242">
    <property type="entry name" value="PTP_cat"/>
</dbReference>
<keyword evidence="6" id="KW-0378">Hydrolase</keyword>
<feature type="domain" description="FERM" evidence="12">
    <location>
        <begin position="31"/>
        <end position="354"/>
    </location>
</feature>
<dbReference type="PANTHER" id="PTHR45706">
    <property type="entry name" value="TYROSINE-PROTEIN PHOSPHATASE"/>
    <property type="match status" value="1"/>
</dbReference>
<dbReference type="FunFam" id="2.30.42.10:FF:000045">
    <property type="entry name" value="Tyrosine-protein phosphatase non-receptor type"/>
    <property type="match status" value="1"/>
</dbReference>
<dbReference type="Pfam" id="PF09380">
    <property type="entry name" value="FERM_C"/>
    <property type="match status" value="1"/>
</dbReference>
<dbReference type="SUPFAM" id="SSF50729">
    <property type="entry name" value="PH domain-like"/>
    <property type="match status" value="1"/>
</dbReference>
<dbReference type="Pfam" id="PF09379">
    <property type="entry name" value="FERM_N"/>
    <property type="match status" value="1"/>
</dbReference>
<dbReference type="SMART" id="SM00404">
    <property type="entry name" value="PTPc_motif"/>
    <property type="match status" value="1"/>
</dbReference>
<dbReference type="InterPro" id="IPR001478">
    <property type="entry name" value="PDZ"/>
</dbReference>
<dbReference type="InterPro" id="IPR018980">
    <property type="entry name" value="FERM_PH-like_C"/>
</dbReference>
<evidence type="ECO:0000256" key="1">
    <source>
        <dbReference type="ARBA" id="ARBA00004245"/>
    </source>
</evidence>
<dbReference type="PROSITE" id="PS50057">
    <property type="entry name" value="FERM_3"/>
    <property type="match status" value="1"/>
</dbReference>
<dbReference type="Gene3D" id="2.30.42.10">
    <property type="match status" value="1"/>
</dbReference>
<reference evidence="14" key="1">
    <citation type="submission" date="2025-08" db="UniProtKB">
        <authorList>
            <consortium name="Ensembl"/>
        </authorList>
    </citation>
    <scope>IDENTIFICATION</scope>
</reference>
<dbReference type="InterPro" id="IPR000387">
    <property type="entry name" value="Tyr_Pase_dom"/>
</dbReference>
<name>A0A8C2JS03_CYPCA</name>
<dbReference type="InterPro" id="IPR019747">
    <property type="entry name" value="FERM_CS"/>
</dbReference>